<sequence length="169" mass="19458">MSCVGKKRFLDTNEVFRDSKRRLIDNFSGLKIGMKEAGGNNKSLFESDYLPYTPCNPPSMDRVIISNIDQFLRENPDHLDFLDGDKVDLENVDLNKLIIPTVSAGQREDQLNKLYDKYVRNSGALVKYYNPEQLTYERFLDSKDMEGKIVELLSSDEEEDDQDVDMDAD</sequence>
<accession>A0A9P8P6K2</accession>
<gene>
    <name evidence="1" type="ORF">OGAPHI_003192</name>
</gene>
<comment type="caution">
    <text evidence="1">The sequence shown here is derived from an EMBL/GenBank/DDBJ whole genome shotgun (WGS) entry which is preliminary data.</text>
</comment>
<dbReference type="Proteomes" id="UP000769157">
    <property type="component" value="Unassembled WGS sequence"/>
</dbReference>
<dbReference type="RefSeq" id="XP_046061699.1">
    <property type="nucleotide sequence ID" value="XM_046204144.1"/>
</dbReference>
<name>A0A9P8P6K2_9ASCO</name>
<evidence type="ECO:0000313" key="1">
    <source>
        <dbReference type="EMBL" id="KAH3666743.1"/>
    </source>
</evidence>
<organism evidence="1 2">
    <name type="scientific">Ogataea philodendri</name>
    <dbReference type="NCBI Taxonomy" id="1378263"/>
    <lineage>
        <taxon>Eukaryota</taxon>
        <taxon>Fungi</taxon>
        <taxon>Dikarya</taxon>
        <taxon>Ascomycota</taxon>
        <taxon>Saccharomycotina</taxon>
        <taxon>Pichiomycetes</taxon>
        <taxon>Pichiales</taxon>
        <taxon>Pichiaceae</taxon>
        <taxon>Ogataea</taxon>
    </lineage>
</organism>
<reference evidence="1" key="1">
    <citation type="journal article" date="2021" name="Open Biol.">
        <title>Shared evolutionary footprints suggest mitochondrial oxidative damage underlies multiple complex I losses in fungi.</title>
        <authorList>
            <person name="Schikora-Tamarit M.A."/>
            <person name="Marcet-Houben M."/>
            <person name="Nosek J."/>
            <person name="Gabaldon T."/>
        </authorList>
    </citation>
    <scope>NUCLEOTIDE SEQUENCE</scope>
    <source>
        <strain evidence="1">CBS6075</strain>
    </source>
</reference>
<dbReference type="GeneID" id="70235159"/>
<dbReference type="EMBL" id="JAEUBE010000199">
    <property type="protein sequence ID" value="KAH3666743.1"/>
    <property type="molecule type" value="Genomic_DNA"/>
</dbReference>
<dbReference type="AlphaFoldDB" id="A0A9P8P6K2"/>
<keyword evidence="2" id="KW-1185">Reference proteome</keyword>
<dbReference type="OrthoDB" id="3995003at2759"/>
<protein>
    <submittedName>
        <fullName evidence="1">Uncharacterized protein</fullName>
    </submittedName>
</protein>
<evidence type="ECO:0000313" key="2">
    <source>
        <dbReference type="Proteomes" id="UP000769157"/>
    </source>
</evidence>
<reference evidence="1" key="2">
    <citation type="submission" date="2021-01" db="EMBL/GenBank/DDBJ databases">
        <authorList>
            <person name="Schikora-Tamarit M.A."/>
        </authorList>
    </citation>
    <scope>NUCLEOTIDE SEQUENCE</scope>
    <source>
        <strain evidence="1">CBS6075</strain>
    </source>
</reference>
<proteinExistence type="predicted"/>